<dbReference type="SUPFAM" id="SSF47175">
    <property type="entry name" value="Cytochromes"/>
    <property type="match status" value="1"/>
</dbReference>
<keyword evidence="3" id="KW-1185">Reference proteome</keyword>
<gene>
    <name evidence="2" type="ORF">GCM10007857_77050</name>
</gene>
<dbReference type="EMBL" id="BSOW01000040">
    <property type="protein sequence ID" value="GLR90989.1"/>
    <property type="molecule type" value="Genomic_DNA"/>
</dbReference>
<sequence>MSPVTRMYGVVAMVTALIASNAIAADDKEIIDYREHIMKTLNEQSAALGMMLSMAVPDDNAIAHMEAIALAAKMAPKAFEPKVQGGQSKPEVWTNWDDFSKRMDDFAKKTDEMVRVAKTKGAATAMGNIIEYLPCKSCHDVYRDESKK</sequence>
<accession>A0ABQ6B9C0</accession>
<dbReference type="Gene3D" id="1.20.120.10">
    <property type="entry name" value="Cytochrome c/b562"/>
    <property type="match status" value="1"/>
</dbReference>
<dbReference type="InterPro" id="IPR010980">
    <property type="entry name" value="Cyt_c/b562"/>
</dbReference>
<keyword evidence="1" id="KW-0732">Signal</keyword>
<evidence type="ECO:0000313" key="3">
    <source>
        <dbReference type="Proteomes" id="UP001156905"/>
    </source>
</evidence>
<comment type="caution">
    <text evidence="2">The sequence shown here is derived from an EMBL/GenBank/DDBJ whole genome shotgun (WGS) entry which is preliminary data.</text>
</comment>
<reference evidence="3" key="1">
    <citation type="journal article" date="2019" name="Int. J. Syst. Evol. Microbiol.">
        <title>The Global Catalogue of Microorganisms (GCM) 10K type strain sequencing project: providing services to taxonomists for standard genome sequencing and annotation.</title>
        <authorList>
            <consortium name="The Broad Institute Genomics Platform"/>
            <consortium name="The Broad Institute Genome Sequencing Center for Infectious Disease"/>
            <person name="Wu L."/>
            <person name="Ma J."/>
        </authorList>
    </citation>
    <scope>NUCLEOTIDE SEQUENCE [LARGE SCALE GENOMIC DNA]</scope>
    <source>
        <strain evidence="3">NBRC 102520</strain>
    </source>
</reference>
<feature type="chain" id="PRO_5046181652" description="Cytochrome C" evidence="1">
    <location>
        <begin position="25"/>
        <end position="148"/>
    </location>
</feature>
<dbReference type="Proteomes" id="UP001156905">
    <property type="component" value="Unassembled WGS sequence"/>
</dbReference>
<evidence type="ECO:0000256" key="1">
    <source>
        <dbReference type="SAM" id="SignalP"/>
    </source>
</evidence>
<feature type="signal peptide" evidence="1">
    <location>
        <begin position="1"/>
        <end position="24"/>
    </location>
</feature>
<proteinExistence type="predicted"/>
<protein>
    <recommendedName>
        <fullName evidence="4">Cytochrome C</fullName>
    </recommendedName>
</protein>
<dbReference type="Pfam" id="PF01322">
    <property type="entry name" value="Cytochrom_C_2"/>
    <property type="match status" value="1"/>
</dbReference>
<dbReference type="PROSITE" id="PS51009">
    <property type="entry name" value="CYTCII"/>
    <property type="match status" value="1"/>
</dbReference>
<organism evidence="2 3">
    <name type="scientific">Bradyrhizobium iriomotense</name>
    <dbReference type="NCBI Taxonomy" id="441950"/>
    <lineage>
        <taxon>Bacteria</taxon>
        <taxon>Pseudomonadati</taxon>
        <taxon>Pseudomonadota</taxon>
        <taxon>Alphaproteobacteria</taxon>
        <taxon>Hyphomicrobiales</taxon>
        <taxon>Nitrobacteraceae</taxon>
        <taxon>Bradyrhizobium</taxon>
    </lineage>
</organism>
<evidence type="ECO:0000313" key="2">
    <source>
        <dbReference type="EMBL" id="GLR90989.1"/>
    </source>
</evidence>
<dbReference type="RefSeq" id="WP_284274076.1">
    <property type="nucleotide sequence ID" value="NZ_BSOW01000040.1"/>
</dbReference>
<dbReference type="InterPro" id="IPR002321">
    <property type="entry name" value="Cyt_c_II"/>
</dbReference>
<evidence type="ECO:0008006" key="4">
    <source>
        <dbReference type="Google" id="ProtNLM"/>
    </source>
</evidence>
<name>A0ABQ6B9C0_9BRAD</name>